<proteinExistence type="predicted"/>
<organism evidence="1 2">
    <name type="scientific">Paractinoplanes atraurantiacus</name>
    <dbReference type="NCBI Taxonomy" id="1036182"/>
    <lineage>
        <taxon>Bacteria</taxon>
        <taxon>Bacillati</taxon>
        <taxon>Actinomycetota</taxon>
        <taxon>Actinomycetes</taxon>
        <taxon>Micromonosporales</taxon>
        <taxon>Micromonosporaceae</taxon>
        <taxon>Paractinoplanes</taxon>
    </lineage>
</organism>
<gene>
    <name evidence="1" type="ORF">SAMN05421748_106211</name>
</gene>
<evidence type="ECO:0000313" key="2">
    <source>
        <dbReference type="Proteomes" id="UP000219612"/>
    </source>
</evidence>
<sequence>MGRFLQQYIQLTEAAREGARLGALNGSVTEVKAKIQGIVGTGVALTYPAGPAVCGTGAVDSSVTVQRTFAPVTPLFKLMVTFGGTSQNPGSPVIKAIGVMSCMG</sequence>
<keyword evidence="2" id="KW-1185">Reference proteome</keyword>
<name>A0A285I1R8_9ACTN</name>
<accession>A0A285I1R8</accession>
<reference evidence="1 2" key="1">
    <citation type="submission" date="2017-09" db="EMBL/GenBank/DDBJ databases">
        <authorList>
            <person name="Ehlers B."/>
            <person name="Leendertz F.H."/>
        </authorList>
    </citation>
    <scope>NUCLEOTIDE SEQUENCE [LARGE SCALE GENOMIC DNA]</scope>
    <source>
        <strain evidence="1 2">CGMCC 4.6857</strain>
    </source>
</reference>
<protein>
    <submittedName>
        <fullName evidence="1">Uncharacterized protein</fullName>
    </submittedName>
</protein>
<evidence type="ECO:0000313" key="1">
    <source>
        <dbReference type="EMBL" id="SNY41817.1"/>
    </source>
</evidence>
<dbReference type="AlphaFoldDB" id="A0A285I1R8"/>
<dbReference type="EMBL" id="OBDY01000006">
    <property type="protein sequence ID" value="SNY41817.1"/>
    <property type="molecule type" value="Genomic_DNA"/>
</dbReference>
<dbReference type="Proteomes" id="UP000219612">
    <property type="component" value="Unassembled WGS sequence"/>
</dbReference>